<feature type="chain" id="PRO_5045228529" evidence="1">
    <location>
        <begin position="23"/>
        <end position="51"/>
    </location>
</feature>
<keyword evidence="1" id="KW-0732">Signal</keyword>
<evidence type="ECO:0000313" key="2">
    <source>
        <dbReference type="EMBL" id="USG66646.1"/>
    </source>
</evidence>
<accession>A0ABY4WIM3</accession>
<dbReference type="EMBL" id="CP098755">
    <property type="protein sequence ID" value="USG66646.1"/>
    <property type="molecule type" value="Genomic_DNA"/>
</dbReference>
<dbReference type="Proteomes" id="UP001056500">
    <property type="component" value="Chromosome"/>
</dbReference>
<evidence type="ECO:0000313" key="3">
    <source>
        <dbReference type="Proteomes" id="UP001056500"/>
    </source>
</evidence>
<name>A0ABY4WIM3_9BACL</name>
<reference evidence="2" key="1">
    <citation type="submission" date="2022-06" db="EMBL/GenBank/DDBJ databases">
        <title>Genome sequencing of Brevibacillus sp. BB3-R1.</title>
        <authorList>
            <person name="Heo J."/>
            <person name="Lee D."/>
            <person name="Won M."/>
            <person name="Han B.-H."/>
            <person name="Hong S.-B."/>
            <person name="Kwon S.-W."/>
        </authorList>
    </citation>
    <scope>NUCLEOTIDE SEQUENCE</scope>
    <source>
        <strain evidence="2">BB3-R1</strain>
    </source>
</reference>
<dbReference type="RefSeq" id="WP_251873754.1">
    <property type="nucleotide sequence ID" value="NZ_CP098755.1"/>
</dbReference>
<feature type="signal peptide" evidence="1">
    <location>
        <begin position="1"/>
        <end position="22"/>
    </location>
</feature>
<protein>
    <submittedName>
        <fullName evidence="2">Uncharacterized protein</fullName>
    </submittedName>
</protein>
<gene>
    <name evidence="2" type="ORF">NDK47_04920</name>
</gene>
<organism evidence="2 3">
    <name type="scientific">Brevibacillus ruminantium</name>
    <dbReference type="NCBI Taxonomy" id="2950604"/>
    <lineage>
        <taxon>Bacteria</taxon>
        <taxon>Bacillati</taxon>
        <taxon>Bacillota</taxon>
        <taxon>Bacilli</taxon>
        <taxon>Bacillales</taxon>
        <taxon>Paenibacillaceae</taxon>
        <taxon>Brevibacillus</taxon>
    </lineage>
</organism>
<keyword evidence="3" id="KW-1185">Reference proteome</keyword>
<proteinExistence type="predicted"/>
<sequence length="51" mass="5372">MRREASLFIASAIALCTLSSVAAGLEAGKKPSNPSQAESEYAAYKVAKQKQ</sequence>
<evidence type="ECO:0000256" key="1">
    <source>
        <dbReference type="SAM" id="SignalP"/>
    </source>
</evidence>